<evidence type="ECO:0000313" key="1">
    <source>
        <dbReference type="EMBL" id="SFZ88664.1"/>
    </source>
</evidence>
<gene>
    <name evidence="1" type="ORF">LREN565_1777</name>
</gene>
<dbReference type="EMBL" id="LT634362">
    <property type="protein sequence ID" value="SFZ88664.1"/>
    <property type="molecule type" value="Genomic_DNA"/>
</dbReference>
<name>A0A1K2I8T6_9LACO</name>
<reference evidence="1" key="1">
    <citation type="submission" date="2016-11" db="EMBL/GenBank/DDBJ databases">
        <authorList>
            <person name="Jaros S."/>
            <person name="Januszkiewicz K."/>
            <person name="Wedrychowicz H."/>
        </authorList>
    </citation>
    <scope>NUCLEOTIDE SEQUENCE</scope>
    <source>
        <strain evidence="1">ACA-DC 565</strain>
    </source>
</reference>
<dbReference type="AlphaFoldDB" id="A0A1K2I8T6"/>
<protein>
    <submittedName>
        <fullName evidence="1">Uncharacterized protein</fullName>
    </submittedName>
</protein>
<sequence>MTAKDVVTSLLKLNPILKQIYTVLNCVQTALQHQDWPNPFGTP</sequence>
<proteinExistence type="predicted"/>
<accession>A0A1K2I8T6</accession>
<organism evidence="1">
    <name type="scientific">Loigolactobacillus rennini</name>
    <dbReference type="NCBI Taxonomy" id="238013"/>
    <lineage>
        <taxon>Bacteria</taxon>
        <taxon>Bacillati</taxon>
        <taxon>Bacillota</taxon>
        <taxon>Bacilli</taxon>
        <taxon>Lactobacillales</taxon>
        <taxon>Lactobacillaceae</taxon>
        <taxon>Loigolactobacillus</taxon>
    </lineage>
</organism>